<sequence>MSMTVLYDQSGYIMFKLYGVKRFDSEAVFLMCKLIRLPSKISRILNTESRQFRKWSSPRSIECWDAKRDQSYIVGTVIPFSPEPAFYLVTFQPRTRVASLVYGLQRLTRLPSKSSRILNLGKSVSGVPHVLLNVIWTQSRIRATFSVSSCLLES</sequence>
<dbReference type="EMBL" id="CAXIEN010000482">
    <property type="protein sequence ID" value="CAL1298992.1"/>
    <property type="molecule type" value="Genomic_DNA"/>
</dbReference>
<comment type="caution">
    <text evidence="1">The sequence shown here is derived from an EMBL/GenBank/DDBJ whole genome shotgun (WGS) entry which is preliminary data.</text>
</comment>
<dbReference type="AlphaFoldDB" id="A0AAV2BT04"/>
<reference evidence="1 2" key="1">
    <citation type="submission" date="2024-04" db="EMBL/GenBank/DDBJ databases">
        <authorList>
            <person name="Rising A."/>
            <person name="Reimegard J."/>
            <person name="Sonavane S."/>
            <person name="Akerstrom W."/>
            <person name="Nylinder S."/>
            <person name="Hedman E."/>
            <person name="Kallberg Y."/>
        </authorList>
    </citation>
    <scope>NUCLEOTIDE SEQUENCE [LARGE SCALE GENOMIC DNA]</scope>
</reference>
<accession>A0AAV2BT04</accession>
<evidence type="ECO:0000313" key="1">
    <source>
        <dbReference type="EMBL" id="CAL1298992.1"/>
    </source>
</evidence>
<keyword evidence="2" id="KW-1185">Reference proteome</keyword>
<dbReference type="Proteomes" id="UP001497382">
    <property type="component" value="Unassembled WGS sequence"/>
</dbReference>
<evidence type="ECO:0000313" key="2">
    <source>
        <dbReference type="Proteomes" id="UP001497382"/>
    </source>
</evidence>
<proteinExistence type="predicted"/>
<organism evidence="1 2">
    <name type="scientific">Larinioides sclopetarius</name>
    <dbReference type="NCBI Taxonomy" id="280406"/>
    <lineage>
        <taxon>Eukaryota</taxon>
        <taxon>Metazoa</taxon>
        <taxon>Ecdysozoa</taxon>
        <taxon>Arthropoda</taxon>
        <taxon>Chelicerata</taxon>
        <taxon>Arachnida</taxon>
        <taxon>Araneae</taxon>
        <taxon>Araneomorphae</taxon>
        <taxon>Entelegynae</taxon>
        <taxon>Araneoidea</taxon>
        <taxon>Araneidae</taxon>
        <taxon>Larinioides</taxon>
    </lineage>
</organism>
<name>A0AAV2BT04_9ARAC</name>
<gene>
    <name evidence="1" type="ORF">LARSCL_LOCUS21107</name>
</gene>
<protein>
    <submittedName>
        <fullName evidence="1">Uncharacterized protein</fullName>
    </submittedName>
</protein>